<dbReference type="PANTHER" id="PTHR33975">
    <property type="entry name" value="MYELIN-ASSOCIATED OLIGODENDROCYTE BASIC PROTEIN"/>
    <property type="match status" value="1"/>
</dbReference>
<dbReference type="InterPro" id="IPR010903">
    <property type="entry name" value="DUF1517"/>
</dbReference>
<dbReference type="EMBL" id="JADOES010000021">
    <property type="protein sequence ID" value="MBT9316134.1"/>
    <property type="molecule type" value="Genomic_DNA"/>
</dbReference>
<evidence type="ECO:0000256" key="1">
    <source>
        <dbReference type="SAM" id="Phobius"/>
    </source>
</evidence>
<keyword evidence="1" id="KW-1133">Transmembrane helix</keyword>
<keyword evidence="1" id="KW-0812">Transmembrane</keyword>
<evidence type="ECO:0000313" key="2">
    <source>
        <dbReference type="EMBL" id="MBT9316134.1"/>
    </source>
</evidence>
<name>A0A947GJ05_9CYAN</name>
<dbReference type="RefSeq" id="WP_215609204.1">
    <property type="nucleotide sequence ID" value="NZ_JADOES010000021.1"/>
</dbReference>
<reference evidence="2" key="1">
    <citation type="submission" date="2020-11" db="EMBL/GenBank/DDBJ databases">
        <authorList>
            <person name="Konstantinou D."/>
            <person name="Gkelis S."/>
            <person name="Popin R."/>
            <person name="Fewer D."/>
            <person name="Sivonen K."/>
        </authorList>
    </citation>
    <scope>NUCLEOTIDE SEQUENCE</scope>
    <source>
        <strain evidence="2">TAU-MAC 1115</strain>
    </source>
</reference>
<dbReference type="Proteomes" id="UP000717364">
    <property type="component" value="Unassembled WGS sequence"/>
</dbReference>
<dbReference type="InterPro" id="IPR053023">
    <property type="entry name" value="FLAP_modulator"/>
</dbReference>
<keyword evidence="1" id="KW-0472">Membrane</keyword>
<dbReference type="PIRSF" id="PIRSF037221">
    <property type="entry name" value="DUF1517"/>
    <property type="match status" value="1"/>
</dbReference>
<sequence>MSRFKLPRFKSWLRPLLKSLLVSALALVLVFSQADGALAARAGGRIGGGSFRAPSRPSYGRTYSSPRSYRGPSGGGYYPGGGFGFGFPFIMPLFGFGGGGLFSLLIFFAIASFLMRSFRSAGFGEDGETYTPNPNVAVARLQIGLLAKALHLQKDLNRLAQSADTSSSAGLTKVLQESTLSLLRHPEYWAYADTDTITTKLTSAEAEFNRLTLMERSKFSRESLSNVNNQLSGNNSAALPNADGIQPSGEYIIATVIVATQGKLTLPNVNSEQDVHKALNQIGAIPSAQLMAVEVLWTPQASGETLTSDEVIAQYPNLKLV</sequence>
<dbReference type="Pfam" id="PF07466">
    <property type="entry name" value="DUF1517"/>
    <property type="match status" value="1"/>
</dbReference>
<gene>
    <name evidence="2" type="ORF">IXB50_11955</name>
</gene>
<organism evidence="2 3">
    <name type="scientific">Leptothoe spongobia TAU-MAC 1115</name>
    <dbReference type="NCBI Taxonomy" id="1967444"/>
    <lineage>
        <taxon>Bacteria</taxon>
        <taxon>Bacillati</taxon>
        <taxon>Cyanobacteriota</taxon>
        <taxon>Cyanophyceae</taxon>
        <taxon>Nodosilineales</taxon>
        <taxon>Cymatolegaceae</taxon>
        <taxon>Leptothoe</taxon>
        <taxon>Leptothoe spongobia</taxon>
    </lineage>
</organism>
<dbReference type="PANTHER" id="PTHR33975:SF2">
    <property type="entry name" value="MYELIN-ASSOCIATED OLIGODENDROCYTE BASIC PROTEIN"/>
    <property type="match status" value="1"/>
</dbReference>
<accession>A0A947GJ05</accession>
<proteinExistence type="predicted"/>
<keyword evidence="3" id="KW-1185">Reference proteome</keyword>
<dbReference type="AlphaFoldDB" id="A0A947GJ05"/>
<evidence type="ECO:0000313" key="3">
    <source>
        <dbReference type="Proteomes" id="UP000717364"/>
    </source>
</evidence>
<protein>
    <submittedName>
        <fullName evidence="2">DUF1517 domain-containing protein</fullName>
    </submittedName>
</protein>
<comment type="caution">
    <text evidence="2">The sequence shown here is derived from an EMBL/GenBank/DDBJ whole genome shotgun (WGS) entry which is preliminary data.</text>
</comment>
<reference evidence="2" key="2">
    <citation type="journal article" date="2021" name="Mar. Drugs">
        <title>Genome Reduction and Secondary Metabolism of the Marine Sponge-Associated Cyanobacterium Leptothoe.</title>
        <authorList>
            <person name="Konstantinou D."/>
            <person name="Popin R.V."/>
            <person name="Fewer D.P."/>
            <person name="Sivonen K."/>
            <person name="Gkelis S."/>
        </authorList>
    </citation>
    <scope>NUCLEOTIDE SEQUENCE</scope>
    <source>
        <strain evidence="2">TAU-MAC 1115</strain>
    </source>
</reference>
<feature type="transmembrane region" description="Helical" evidence="1">
    <location>
        <begin position="89"/>
        <end position="114"/>
    </location>
</feature>